<dbReference type="HAMAP" id="MF_00056">
    <property type="entry name" value="KDO8P_synth"/>
    <property type="match status" value="1"/>
</dbReference>
<dbReference type="InterPro" id="IPR011066">
    <property type="entry name" value="MscS_channel_C_sf"/>
</dbReference>
<dbReference type="Pfam" id="PF00924">
    <property type="entry name" value="MS_channel_2nd"/>
    <property type="match status" value="1"/>
</dbReference>
<comment type="caution">
    <text evidence="16">The sequence shown here is derived from an EMBL/GenBank/DDBJ whole genome shotgun (WGS) entry which is preliminary data.</text>
</comment>
<dbReference type="GO" id="GO:0055085">
    <property type="term" value="P:transmembrane transport"/>
    <property type="evidence" value="ECO:0007669"/>
    <property type="project" value="InterPro"/>
</dbReference>
<dbReference type="PROSITE" id="PS50914">
    <property type="entry name" value="BON"/>
    <property type="match status" value="1"/>
</dbReference>
<keyword evidence="10 14" id="KW-0472">Membrane</keyword>
<evidence type="ECO:0000256" key="8">
    <source>
        <dbReference type="ARBA" id="ARBA00022692"/>
    </source>
</evidence>
<feature type="transmembrane region" description="Helical" evidence="14">
    <location>
        <begin position="217"/>
        <end position="236"/>
    </location>
</feature>
<evidence type="ECO:0000256" key="10">
    <source>
        <dbReference type="ARBA" id="ARBA00023136"/>
    </source>
</evidence>
<reference evidence="16 17" key="1">
    <citation type="journal article" date="2023" name="Commun. Biol.">
        <title>Reorganization of the ancestral sex-determining regions during the evolution of trioecy in Pleodorina starrii.</title>
        <authorList>
            <person name="Takahashi K."/>
            <person name="Suzuki S."/>
            <person name="Kawai-Toyooka H."/>
            <person name="Yamamoto K."/>
            <person name="Hamaji T."/>
            <person name="Ootsuki R."/>
            <person name="Yamaguchi H."/>
            <person name="Kawachi M."/>
            <person name="Higashiyama T."/>
            <person name="Nozaki H."/>
        </authorList>
    </citation>
    <scope>NUCLEOTIDE SEQUENCE [LARGE SCALE GENOMIC DNA]</scope>
    <source>
        <strain evidence="16 17">NIES-4479</strain>
    </source>
</reference>
<evidence type="ECO:0000256" key="9">
    <source>
        <dbReference type="ARBA" id="ARBA00022989"/>
    </source>
</evidence>
<dbReference type="GO" id="GO:0005737">
    <property type="term" value="C:cytoplasm"/>
    <property type="evidence" value="ECO:0007669"/>
    <property type="project" value="UniProtKB-SubCell"/>
</dbReference>
<comment type="similarity">
    <text evidence="3">Belongs to the KdsA family.</text>
</comment>
<comment type="catalytic activity">
    <reaction evidence="11">
        <text>D-arabinose 5-phosphate + phosphoenolpyruvate + H2O = 3-deoxy-alpha-D-manno-2-octulosonate-8-phosphate + phosphate</text>
        <dbReference type="Rhea" id="RHEA:14053"/>
        <dbReference type="ChEBI" id="CHEBI:15377"/>
        <dbReference type="ChEBI" id="CHEBI:43474"/>
        <dbReference type="ChEBI" id="CHEBI:57693"/>
        <dbReference type="ChEBI" id="CHEBI:58702"/>
        <dbReference type="ChEBI" id="CHEBI:85985"/>
        <dbReference type="EC" id="2.5.1.55"/>
    </reaction>
</comment>
<feature type="transmembrane region" description="Helical" evidence="14">
    <location>
        <begin position="941"/>
        <end position="963"/>
    </location>
</feature>
<dbReference type="PANTHER" id="PTHR21057">
    <property type="entry name" value="PHOSPHO-2-DEHYDRO-3-DEOXYHEPTONATE ALDOLASE"/>
    <property type="match status" value="1"/>
</dbReference>
<accession>A0A9W6C2C7</accession>
<keyword evidence="12" id="KW-0175">Coiled coil</keyword>
<dbReference type="InterPro" id="IPR010920">
    <property type="entry name" value="LSM_dom_sf"/>
</dbReference>
<dbReference type="EMBL" id="BRXU01000080">
    <property type="protein sequence ID" value="GLC63011.1"/>
    <property type="molecule type" value="Genomic_DNA"/>
</dbReference>
<evidence type="ECO:0000256" key="13">
    <source>
        <dbReference type="SAM" id="MobiDB-lite"/>
    </source>
</evidence>
<dbReference type="InterPro" id="IPR006269">
    <property type="entry name" value="KDO8P_synthase"/>
</dbReference>
<evidence type="ECO:0000256" key="1">
    <source>
        <dbReference type="ARBA" id="ARBA00004496"/>
    </source>
</evidence>
<dbReference type="Gene3D" id="3.30.1340.30">
    <property type="match status" value="1"/>
</dbReference>
<evidence type="ECO:0000256" key="14">
    <source>
        <dbReference type="SAM" id="Phobius"/>
    </source>
</evidence>
<sequence>MASITPQTPPPAEPTASDGPAPPRLEVTRRSDIPASDASERQARLERFLATEPIDDGLGDFRLTKPAAPSPEKDTPAAPPADSGDMEARLAAIRAEKLTERQLRIAKRIAALHQIEVSSAEEAVLRLRERGIDPSHRTAVGSILSSEGTRAQAAPSPNAPAVRQAPVPSILPDRSPAPPGRPALPSREELTEEKRAAEIYRIQRDLARRRRRRMAMLAMRLALFVFLPTALVGIYYGRYASPLYATVSQFQIQSAESGSGASGLSGMLGGSGLGTNQDAVAVQSYLTSRDAMLRLDEDLGFRRAFQDPSVDAIKRLPADATNEATFSLYKDSVKIGYDPTEGVLNMEVIAPDPQLSEQFSRALISYAEQLVDALTSRMRSDQMDGARETYQDAEEKMLAAQLRVQELQERLGVLDPVAESGVVMAQTRQQLTQGNDTRNSLAAIGGELRVAEAEMLTRQEMLAAAAAQMETARIEANKQVRYLSLSIAPIPPDEATYPRAFQNTLVAFLVFSGINMTTAKHIPIGSITCGNDLPLTVIAGPCQLESLDHALMIAEVMVRACADAGASFVFKASYDKANRTSLSGRRGLGIDEGLEILAAVRDRFGCPVLTDIHDADQAVRAAQVVDVIQIPAFLCRQTDLLLTAGRTGAVVNIKKGQFLAPWDMPNVADKVASTGNGNILLTERGASFGYNTLVADMRSLPIMARTGYPVIMDATHSVQQPGGQGGSSGGQREFAPVMARAAVALGVAGVFIETHEAPDTAPSDGPNMIPLDRMPALIASLMAFDRLAKADPLPVVDPSAPSTPSGAISTQDNRATDLAILSRISSILAQVPEFDGVRASVDAGIVTLVGEVTEQQTISRLESLLARVEGVVAIEDQVTLSTDLGTRLVSVRDRFQSRLTAVIAGLPFMALGLAVGAIIVLAGGWLSRRERTLSGIAPNPFIAGFLAQTIRLTAWIVALVVALDLMGARALLGTLLGAAGIFGLSLSFAARDTIEGFVATMLLSLRQPFNPNDLIEVNGLRGRVIRLTSRGTTLLTLDGNHIRIPNQIIYKAVLTNYTRNPERRFMVDLTIDPGADLGRARDLVLRALAGMDFVLKRPEPVAWLDAQGPDHVVIRAGGWVSQDGTDFDLARGEAFRLLRHALDSKGYLVPEPVHRIRLEQPEAEARDGRTGSHR</sequence>
<evidence type="ECO:0000259" key="15">
    <source>
        <dbReference type="PROSITE" id="PS50914"/>
    </source>
</evidence>
<name>A0A9W6C2C7_9CHLO</name>
<evidence type="ECO:0000256" key="6">
    <source>
        <dbReference type="ARBA" id="ARBA00022490"/>
    </source>
</evidence>
<dbReference type="InterPro" id="IPR006218">
    <property type="entry name" value="DAHP1/KDSA"/>
</dbReference>
<dbReference type="Pfam" id="PF04972">
    <property type="entry name" value="BON"/>
    <property type="match status" value="1"/>
</dbReference>
<dbReference type="GO" id="GO:0008676">
    <property type="term" value="F:3-deoxy-8-phosphooctulonate synthase activity"/>
    <property type="evidence" value="ECO:0007669"/>
    <property type="project" value="UniProtKB-EC"/>
</dbReference>
<evidence type="ECO:0000313" key="16">
    <source>
        <dbReference type="EMBL" id="GLC63011.1"/>
    </source>
</evidence>
<dbReference type="InterPro" id="IPR013785">
    <property type="entry name" value="Aldolase_TIM"/>
</dbReference>
<evidence type="ECO:0000256" key="11">
    <source>
        <dbReference type="ARBA" id="ARBA00049112"/>
    </source>
</evidence>
<dbReference type="InterPro" id="IPR007055">
    <property type="entry name" value="BON_dom"/>
</dbReference>
<evidence type="ECO:0000256" key="5">
    <source>
        <dbReference type="ARBA" id="ARBA00022475"/>
    </source>
</evidence>
<proteinExistence type="inferred from homology"/>
<keyword evidence="7" id="KW-0808">Transferase</keyword>
<dbReference type="SUPFAM" id="SSF82689">
    <property type="entry name" value="Mechanosensitive channel protein MscS (YggB), C-terminal domain"/>
    <property type="match status" value="1"/>
</dbReference>
<comment type="subcellular location">
    <subcellularLocation>
        <location evidence="2">Cell membrane</location>
        <topology evidence="2">Multi-pass membrane protein</topology>
    </subcellularLocation>
    <subcellularLocation>
        <location evidence="1">Cytoplasm</location>
    </subcellularLocation>
</comment>
<evidence type="ECO:0000256" key="7">
    <source>
        <dbReference type="ARBA" id="ARBA00022679"/>
    </source>
</evidence>
<evidence type="ECO:0000313" key="17">
    <source>
        <dbReference type="Proteomes" id="UP001165080"/>
    </source>
</evidence>
<keyword evidence="5" id="KW-1003">Cell membrane</keyword>
<keyword evidence="6" id="KW-0963">Cytoplasm</keyword>
<dbReference type="Gene3D" id="3.20.20.70">
    <property type="entry name" value="Aldolase class I"/>
    <property type="match status" value="1"/>
</dbReference>
<protein>
    <recommendedName>
        <fullName evidence="4">3-deoxy-8-phosphooctulonate synthase</fullName>
        <ecNumber evidence="4">2.5.1.55</ecNumber>
    </recommendedName>
</protein>
<feature type="domain" description="BON" evidence="15">
    <location>
        <begin position="816"/>
        <end position="882"/>
    </location>
</feature>
<dbReference type="AlphaFoldDB" id="A0A9W6C2C7"/>
<keyword evidence="8 14" id="KW-0812">Transmembrane</keyword>
<evidence type="ECO:0000256" key="3">
    <source>
        <dbReference type="ARBA" id="ARBA00010499"/>
    </source>
</evidence>
<dbReference type="InterPro" id="IPR023408">
    <property type="entry name" value="MscS_beta-dom_sf"/>
</dbReference>
<dbReference type="EC" id="2.5.1.55" evidence="4"/>
<dbReference type="Pfam" id="PF00793">
    <property type="entry name" value="DAHP_synth_1"/>
    <property type="match status" value="1"/>
</dbReference>
<dbReference type="Gene3D" id="2.30.30.60">
    <property type="match status" value="1"/>
</dbReference>
<dbReference type="Gene3D" id="3.30.70.100">
    <property type="match status" value="1"/>
</dbReference>
<evidence type="ECO:0000256" key="12">
    <source>
        <dbReference type="SAM" id="Coils"/>
    </source>
</evidence>
<dbReference type="SUPFAM" id="SSF51569">
    <property type="entry name" value="Aldolase"/>
    <property type="match status" value="1"/>
</dbReference>
<feature type="transmembrane region" description="Helical" evidence="14">
    <location>
        <begin position="899"/>
        <end position="921"/>
    </location>
</feature>
<evidence type="ECO:0000256" key="2">
    <source>
        <dbReference type="ARBA" id="ARBA00004651"/>
    </source>
</evidence>
<dbReference type="NCBIfam" id="TIGR01362">
    <property type="entry name" value="KDO8P_synth"/>
    <property type="match status" value="1"/>
</dbReference>
<feature type="coiled-coil region" evidence="12">
    <location>
        <begin position="383"/>
        <end position="410"/>
    </location>
</feature>
<feature type="region of interest" description="Disordered" evidence="13">
    <location>
        <begin position="1"/>
        <end position="87"/>
    </location>
</feature>
<dbReference type="InterPro" id="IPR006685">
    <property type="entry name" value="MscS_channel_2nd"/>
</dbReference>
<evidence type="ECO:0000256" key="4">
    <source>
        <dbReference type="ARBA" id="ARBA00012693"/>
    </source>
</evidence>
<dbReference type="GO" id="GO:0005886">
    <property type="term" value="C:plasma membrane"/>
    <property type="evidence" value="ECO:0007669"/>
    <property type="project" value="UniProtKB-SubCell"/>
</dbReference>
<dbReference type="NCBIfam" id="NF003543">
    <property type="entry name" value="PRK05198.1"/>
    <property type="match status" value="1"/>
</dbReference>
<dbReference type="SUPFAM" id="SSF50182">
    <property type="entry name" value="Sm-like ribonucleoproteins"/>
    <property type="match status" value="1"/>
</dbReference>
<feature type="compositionally biased region" description="Basic and acidic residues" evidence="13">
    <location>
        <begin position="26"/>
        <end position="49"/>
    </location>
</feature>
<feature type="region of interest" description="Disordered" evidence="13">
    <location>
        <begin position="145"/>
        <end position="190"/>
    </location>
</feature>
<feature type="transmembrane region" description="Helical" evidence="14">
    <location>
        <begin position="969"/>
        <end position="990"/>
    </location>
</feature>
<organism evidence="16 17">
    <name type="scientific">Pleodorina starrii</name>
    <dbReference type="NCBI Taxonomy" id="330485"/>
    <lineage>
        <taxon>Eukaryota</taxon>
        <taxon>Viridiplantae</taxon>
        <taxon>Chlorophyta</taxon>
        <taxon>core chlorophytes</taxon>
        <taxon>Chlorophyceae</taxon>
        <taxon>CS clade</taxon>
        <taxon>Chlamydomonadales</taxon>
        <taxon>Volvocaceae</taxon>
        <taxon>Pleodorina</taxon>
    </lineage>
</organism>
<keyword evidence="17" id="KW-1185">Reference proteome</keyword>
<gene>
    <name evidence="16" type="primary">PLESTB004164</name>
    <name evidence="16" type="ORF">PLESTB_001971000</name>
</gene>
<dbReference type="Proteomes" id="UP001165080">
    <property type="component" value="Unassembled WGS sequence"/>
</dbReference>
<keyword evidence="9 14" id="KW-1133">Transmembrane helix</keyword>